<dbReference type="Pfam" id="PF00578">
    <property type="entry name" value="AhpC-TSA"/>
    <property type="match status" value="1"/>
</dbReference>
<dbReference type="Gene3D" id="3.40.30.10">
    <property type="entry name" value="Glutaredoxin"/>
    <property type="match status" value="1"/>
</dbReference>
<evidence type="ECO:0000259" key="1">
    <source>
        <dbReference type="PROSITE" id="PS51352"/>
    </source>
</evidence>
<dbReference type="AlphaFoldDB" id="F9S6Z0"/>
<accession>F9S6Z0</accession>
<reference evidence="2 3" key="1">
    <citation type="journal article" date="2012" name="Int. J. Syst. Evol. Microbiol.">
        <title>Vibrio caribbeanicus sp. nov., isolated from the marine sponge Scleritoderma cyanea.</title>
        <authorList>
            <person name="Hoffmann M."/>
            <person name="Monday S.R."/>
            <person name="Allard M.W."/>
            <person name="Strain E.A."/>
            <person name="Whittaker P."/>
            <person name="Naum M."/>
            <person name="McCarthy P.J."/>
            <person name="Lopez J.V."/>
            <person name="Fischer M."/>
            <person name="Brown E.W."/>
        </authorList>
    </citation>
    <scope>NUCLEOTIDE SEQUENCE [LARGE SCALE GENOMIC DNA]</scope>
    <source>
        <strain evidence="2 3">ATCC 700023</strain>
    </source>
</reference>
<dbReference type="PROSITE" id="PS51352">
    <property type="entry name" value="THIOREDOXIN_2"/>
    <property type="match status" value="1"/>
</dbReference>
<dbReference type="SUPFAM" id="SSF52833">
    <property type="entry name" value="Thioredoxin-like"/>
    <property type="match status" value="1"/>
</dbReference>
<gene>
    <name evidence="2" type="ORF">VII00023_22281</name>
</gene>
<dbReference type="Proteomes" id="UP000004605">
    <property type="component" value="Unassembled WGS sequence"/>
</dbReference>
<name>F9S6Z0_9VIBR</name>
<dbReference type="EMBL" id="AFWF01000281">
    <property type="protein sequence ID" value="EGU32137.1"/>
    <property type="molecule type" value="Genomic_DNA"/>
</dbReference>
<comment type="caution">
    <text evidence="2">The sequence shown here is derived from an EMBL/GenBank/DDBJ whole genome shotgun (WGS) entry which is preliminary data.</text>
</comment>
<dbReference type="GO" id="GO:0016491">
    <property type="term" value="F:oxidoreductase activity"/>
    <property type="evidence" value="ECO:0007669"/>
    <property type="project" value="InterPro"/>
</dbReference>
<organism evidence="2 3">
    <name type="scientific">Vibrio ichthyoenteri ATCC 700023</name>
    <dbReference type="NCBI Taxonomy" id="870968"/>
    <lineage>
        <taxon>Bacteria</taxon>
        <taxon>Pseudomonadati</taxon>
        <taxon>Pseudomonadota</taxon>
        <taxon>Gammaproteobacteria</taxon>
        <taxon>Vibrionales</taxon>
        <taxon>Vibrionaceae</taxon>
        <taxon>Vibrio</taxon>
    </lineage>
</organism>
<sequence length="196" mass="22296">MFIYNDKHSRLPSHSQEVLMSAIKFQAGTHFPLLQVKTLAEGEVTLGKPEAPYDWKLVIVYRGQHCPLCTRYLNELEPLVTEYRELGIDVIAVSADSEEQVREHKEKLCISFPLAYGLTITQMQTLGLYLSTPRSDQETDHLFAEPALFVINDQGLVQILDISNAPFARPDLKVLLQGLKFIRDPNNHYPIRGTFV</sequence>
<dbReference type="InterPro" id="IPR036249">
    <property type="entry name" value="Thioredoxin-like_sf"/>
</dbReference>
<proteinExistence type="predicted"/>
<evidence type="ECO:0000313" key="2">
    <source>
        <dbReference type="EMBL" id="EGU32137.1"/>
    </source>
</evidence>
<feature type="domain" description="Thioredoxin" evidence="1">
    <location>
        <begin position="25"/>
        <end position="184"/>
    </location>
</feature>
<dbReference type="InterPro" id="IPR013766">
    <property type="entry name" value="Thioredoxin_domain"/>
</dbReference>
<dbReference type="GO" id="GO:0016209">
    <property type="term" value="F:antioxidant activity"/>
    <property type="evidence" value="ECO:0007669"/>
    <property type="project" value="InterPro"/>
</dbReference>
<protein>
    <submittedName>
        <fullName evidence="2">Alkyl hydroperoxide reductase/ Thiol specific antioxidant/ Mal allergen</fullName>
    </submittedName>
</protein>
<keyword evidence="3" id="KW-1185">Reference proteome</keyword>
<dbReference type="InterPro" id="IPR000866">
    <property type="entry name" value="AhpC/TSA"/>
</dbReference>
<evidence type="ECO:0000313" key="3">
    <source>
        <dbReference type="Proteomes" id="UP000004605"/>
    </source>
</evidence>